<evidence type="ECO:0000256" key="7">
    <source>
        <dbReference type="HAMAP-Rule" id="MF_01331"/>
    </source>
</evidence>
<evidence type="ECO:0000256" key="10">
    <source>
        <dbReference type="RuleBase" id="RU004008"/>
    </source>
</evidence>
<evidence type="ECO:0000256" key="6">
    <source>
        <dbReference type="ARBA" id="ARBA00035207"/>
    </source>
</evidence>
<dbReference type="InterPro" id="IPR001063">
    <property type="entry name" value="Ribosomal_uL22"/>
</dbReference>
<evidence type="ECO:0000313" key="12">
    <source>
        <dbReference type="EMBL" id="OGY68346.1"/>
    </source>
</evidence>
<dbReference type="GO" id="GO:0003735">
    <property type="term" value="F:structural constituent of ribosome"/>
    <property type="evidence" value="ECO:0007669"/>
    <property type="project" value="InterPro"/>
</dbReference>
<dbReference type="GO" id="GO:0006412">
    <property type="term" value="P:translation"/>
    <property type="evidence" value="ECO:0007669"/>
    <property type="project" value="UniProtKB-UniRule"/>
</dbReference>
<dbReference type="InterPro" id="IPR036394">
    <property type="entry name" value="Ribosomal_uL22_sf"/>
</dbReference>
<evidence type="ECO:0000256" key="9">
    <source>
        <dbReference type="RuleBase" id="RU004006"/>
    </source>
</evidence>
<dbReference type="STRING" id="1798410.A3H63_02905"/>
<comment type="function">
    <text evidence="7">The globular domain of the protein is located near the polypeptide exit tunnel on the outside of the subunit, while an extended beta-hairpin is found that lines the wall of the exit tunnel in the center of the 70S ribosome.</text>
</comment>
<keyword evidence="2 7" id="KW-0699">rRNA-binding</keyword>
<dbReference type="InterPro" id="IPR047867">
    <property type="entry name" value="Ribosomal_uL22_bac/org-type"/>
</dbReference>
<comment type="function">
    <text evidence="7 10">This protein binds specifically to 23S rRNA; its binding is stimulated by other ribosomal proteins, e.g., L4, L17, and L20. It is important during the early stages of 50S assembly. It makes multiple contacts with different domains of the 23S rRNA in the assembled 50S subunit and ribosome.</text>
</comment>
<evidence type="ECO:0000256" key="4">
    <source>
        <dbReference type="ARBA" id="ARBA00022980"/>
    </source>
</evidence>
<dbReference type="Proteomes" id="UP000176284">
    <property type="component" value="Unassembled WGS sequence"/>
</dbReference>
<keyword evidence="5 7" id="KW-0687">Ribonucleoprotein</keyword>
<dbReference type="NCBIfam" id="TIGR01044">
    <property type="entry name" value="rplV_bact"/>
    <property type="match status" value="1"/>
</dbReference>
<reference evidence="12 13" key="1">
    <citation type="journal article" date="2016" name="Nat. Commun.">
        <title>Thousands of microbial genomes shed light on interconnected biogeochemical processes in an aquifer system.</title>
        <authorList>
            <person name="Anantharaman K."/>
            <person name="Brown C.T."/>
            <person name="Hug L.A."/>
            <person name="Sharon I."/>
            <person name="Castelle C.J."/>
            <person name="Probst A.J."/>
            <person name="Thomas B.C."/>
            <person name="Singh A."/>
            <person name="Wilkins M.J."/>
            <person name="Karaoz U."/>
            <person name="Brodie E.L."/>
            <person name="Williams K.H."/>
            <person name="Hubbard S.S."/>
            <person name="Banfield J.F."/>
        </authorList>
    </citation>
    <scope>NUCLEOTIDE SEQUENCE [LARGE SCALE GENOMIC DNA]</scope>
</reference>
<dbReference type="GO" id="GO:0022625">
    <property type="term" value="C:cytosolic large ribosomal subunit"/>
    <property type="evidence" value="ECO:0007669"/>
    <property type="project" value="TreeGrafter"/>
</dbReference>
<accession>A0A1G1ZW30</accession>
<dbReference type="SUPFAM" id="SSF54843">
    <property type="entry name" value="Ribosomal protein L22"/>
    <property type="match status" value="1"/>
</dbReference>
<evidence type="ECO:0000256" key="11">
    <source>
        <dbReference type="SAM" id="MobiDB-lite"/>
    </source>
</evidence>
<evidence type="ECO:0000256" key="5">
    <source>
        <dbReference type="ARBA" id="ARBA00023274"/>
    </source>
</evidence>
<name>A0A1G1ZW30_9BACT</name>
<dbReference type="InterPro" id="IPR018260">
    <property type="entry name" value="Ribosomal_uL22_CS"/>
</dbReference>
<dbReference type="Pfam" id="PF00237">
    <property type="entry name" value="Ribosomal_L22"/>
    <property type="match status" value="1"/>
</dbReference>
<dbReference type="InterPro" id="IPR005727">
    <property type="entry name" value="Ribosomal_uL22_bac/chlpt-type"/>
</dbReference>
<comment type="subunit">
    <text evidence="7 9">Part of the 50S ribosomal subunit.</text>
</comment>
<evidence type="ECO:0000256" key="1">
    <source>
        <dbReference type="ARBA" id="ARBA00009451"/>
    </source>
</evidence>
<evidence type="ECO:0000256" key="8">
    <source>
        <dbReference type="RuleBase" id="RU004005"/>
    </source>
</evidence>
<evidence type="ECO:0000313" key="13">
    <source>
        <dbReference type="Proteomes" id="UP000176284"/>
    </source>
</evidence>
<dbReference type="AlphaFoldDB" id="A0A1G1ZW30"/>
<evidence type="ECO:0000256" key="3">
    <source>
        <dbReference type="ARBA" id="ARBA00022884"/>
    </source>
</evidence>
<proteinExistence type="inferred from homology"/>
<dbReference type="EMBL" id="MHJM01000002">
    <property type="protein sequence ID" value="OGY68346.1"/>
    <property type="molecule type" value="Genomic_DNA"/>
</dbReference>
<keyword evidence="3 7" id="KW-0694">RNA-binding</keyword>
<dbReference type="CDD" id="cd00336">
    <property type="entry name" value="Ribosomal_L22"/>
    <property type="match status" value="1"/>
</dbReference>
<dbReference type="Gene3D" id="3.90.470.10">
    <property type="entry name" value="Ribosomal protein L22/L17"/>
    <property type="match status" value="1"/>
</dbReference>
<feature type="compositionally biased region" description="Basic and acidic residues" evidence="11">
    <location>
        <begin position="130"/>
        <end position="150"/>
    </location>
</feature>
<keyword evidence="4 7" id="KW-0689">Ribosomal protein</keyword>
<dbReference type="GO" id="GO:0019843">
    <property type="term" value="F:rRNA binding"/>
    <property type="evidence" value="ECO:0007669"/>
    <property type="project" value="UniProtKB-UniRule"/>
</dbReference>
<organism evidence="12 13">
    <name type="scientific">Candidatus Harrisonbacteria bacterium RIFCSPLOWO2_02_FULL_45_10c</name>
    <dbReference type="NCBI Taxonomy" id="1798410"/>
    <lineage>
        <taxon>Bacteria</taxon>
        <taxon>Candidatus Harrisoniibacteriota</taxon>
    </lineage>
</organism>
<dbReference type="PANTHER" id="PTHR13501">
    <property type="entry name" value="CHLOROPLAST 50S RIBOSOMAL PROTEIN L22-RELATED"/>
    <property type="match status" value="1"/>
</dbReference>
<gene>
    <name evidence="7" type="primary">rplV</name>
    <name evidence="12" type="ORF">A3H63_02905</name>
</gene>
<dbReference type="HAMAP" id="MF_01331_B">
    <property type="entry name" value="Ribosomal_uL22_B"/>
    <property type="match status" value="1"/>
</dbReference>
<dbReference type="PROSITE" id="PS00464">
    <property type="entry name" value="RIBOSOMAL_L22"/>
    <property type="match status" value="1"/>
</dbReference>
<comment type="similarity">
    <text evidence="1 7 8">Belongs to the universal ribosomal protein uL22 family.</text>
</comment>
<feature type="region of interest" description="Disordered" evidence="11">
    <location>
        <begin position="125"/>
        <end position="154"/>
    </location>
</feature>
<sequence length="166" mass="18709">MAQITAKLNYLHIAPRKVRLVASALRGLSVNEAEAQLLFRTQRSSQPLLKLLRSAVANAKYNHKMDAAKLIIENIQVNQGPMIKRFLPRAMGRATPIQKKMSHVVLVLGERKGLHTPRFTIASAKKVKAPKKEKPAKPKMDAQPKQDQRAVKQPGFFKRIFSRKSI</sequence>
<evidence type="ECO:0000256" key="2">
    <source>
        <dbReference type="ARBA" id="ARBA00022730"/>
    </source>
</evidence>
<dbReference type="PANTHER" id="PTHR13501:SF8">
    <property type="entry name" value="LARGE RIBOSOMAL SUBUNIT PROTEIN UL22M"/>
    <property type="match status" value="1"/>
</dbReference>
<protein>
    <recommendedName>
        <fullName evidence="6 7">Large ribosomal subunit protein uL22</fullName>
    </recommendedName>
</protein>
<comment type="caution">
    <text evidence="12">The sequence shown here is derived from an EMBL/GenBank/DDBJ whole genome shotgun (WGS) entry which is preliminary data.</text>
</comment>